<proteinExistence type="predicted"/>
<feature type="region of interest" description="Disordered" evidence="1">
    <location>
        <begin position="57"/>
        <end position="138"/>
    </location>
</feature>
<keyword evidence="3" id="KW-1185">Reference proteome</keyword>
<name>A0ABU8W4X5_9BURK</name>
<sequence length="138" mass="14827">MPSNSPTFSRFPATAICPLSIAAGTDVFCGEGRAANRDAVGGQRDMAADRIARVQITDHEPSAMAPQEGGPEPLRLAWHEDPQRNRPTGSVDVFLDHPHDGRPATHGQCNHPPRLGELGNSRSQPPQASAKERCADYP</sequence>
<evidence type="ECO:0000313" key="3">
    <source>
        <dbReference type="Proteomes" id="UP001363010"/>
    </source>
</evidence>
<evidence type="ECO:0000256" key="1">
    <source>
        <dbReference type="SAM" id="MobiDB-lite"/>
    </source>
</evidence>
<comment type="caution">
    <text evidence="2">The sequence shown here is derived from an EMBL/GenBank/DDBJ whole genome shotgun (WGS) entry which is preliminary data.</text>
</comment>
<organism evidence="2 3">
    <name type="scientific">Variovorax humicola</name>
    <dbReference type="NCBI Taxonomy" id="1769758"/>
    <lineage>
        <taxon>Bacteria</taxon>
        <taxon>Pseudomonadati</taxon>
        <taxon>Pseudomonadota</taxon>
        <taxon>Betaproteobacteria</taxon>
        <taxon>Burkholderiales</taxon>
        <taxon>Comamonadaceae</taxon>
        <taxon>Variovorax</taxon>
    </lineage>
</organism>
<reference evidence="2 3" key="1">
    <citation type="submission" date="2024-03" db="EMBL/GenBank/DDBJ databases">
        <title>Novel species of the genus Variovorax.</title>
        <authorList>
            <person name="Liu Q."/>
            <person name="Xin Y.-H."/>
        </authorList>
    </citation>
    <scope>NUCLEOTIDE SEQUENCE [LARGE SCALE GENOMIC DNA]</scope>
    <source>
        <strain evidence="2 3">KACC 18501</strain>
    </source>
</reference>
<evidence type="ECO:0000313" key="2">
    <source>
        <dbReference type="EMBL" id="MEJ8824970.1"/>
    </source>
</evidence>
<feature type="compositionally biased region" description="Basic and acidic residues" evidence="1">
    <location>
        <begin position="94"/>
        <end position="103"/>
    </location>
</feature>
<dbReference type="Proteomes" id="UP001363010">
    <property type="component" value="Unassembled WGS sequence"/>
</dbReference>
<accession>A0ABU8W4X5</accession>
<gene>
    <name evidence="2" type="ORF">WKW80_23570</name>
</gene>
<protein>
    <submittedName>
        <fullName evidence="2">Uncharacterized protein</fullName>
    </submittedName>
</protein>
<dbReference type="EMBL" id="JBBKZV010000018">
    <property type="protein sequence ID" value="MEJ8824970.1"/>
    <property type="molecule type" value="Genomic_DNA"/>
</dbReference>